<feature type="transmembrane region" description="Helical" evidence="9">
    <location>
        <begin position="520"/>
        <end position="543"/>
    </location>
</feature>
<feature type="transmembrane region" description="Helical" evidence="9">
    <location>
        <begin position="319"/>
        <end position="338"/>
    </location>
</feature>
<evidence type="ECO:0000256" key="3">
    <source>
        <dbReference type="ARBA" id="ARBA00022448"/>
    </source>
</evidence>
<name>A0ABQ7JZF5_9FUNG</name>
<evidence type="ECO:0000256" key="6">
    <source>
        <dbReference type="ARBA" id="ARBA00022970"/>
    </source>
</evidence>
<feature type="transmembrane region" description="Helical" evidence="9">
    <location>
        <begin position="20"/>
        <end position="45"/>
    </location>
</feature>
<feature type="transmembrane region" description="Helical" evidence="9">
    <location>
        <begin position="130"/>
        <end position="152"/>
    </location>
</feature>
<dbReference type="InterPro" id="IPR050495">
    <property type="entry name" value="ATG22/LtaA_families"/>
</dbReference>
<dbReference type="Pfam" id="PF11700">
    <property type="entry name" value="ATG22"/>
    <property type="match status" value="1"/>
</dbReference>
<keyword evidence="4 9" id="KW-0926">Vacuole</keyword>
<feature type="transmembrane region" description="Helical" evidence="9">
    <location>
        <begin position="489"/>
        <end position="508"/>
    </location>
</feature>
<keyword evidence="9" id="KW-0072">Autophagy</keyword>
<comment type="function">
    <text evidence="9">Vacuolar effluxer which mediate the efflux of amino acids resulting from autophagic degradation. The release of autophagic amino acids allows the maintenance of protein synthesis and viability during nitrogen starvation.</text>
</comment>
<proteinExistence type="inferred from homology"/>
<dbReference type="EMBL" id="JAAAIM010000445">
    <property type="protein sequence ID" value="KAG0287954.1"/>
    <property type="molecule type" value="Genomic_DNA"/>
</dbReference>
<feature type="transmembrane region" description="Helical" evidence="9">
    <location>
        <begin position="549"/>
        <end position="571"/>
    </location>
</feature>
<dbReference type="Gene3D" id="1.20.1250.20">
    <property type="entry name" value="MFS general substrate transporter like domains"/>
    <property type="match status" value="1"/>
</dbReference>
<dbReference type="InterPro" id="IPR024671">
    <property type="entry name" value="Atg22-like"/>
</dbReference>
<accession>A0ABQ7JZF5</accession>
<keyword evidence="6 9" id="KW-0029">Amino-acid transport</keyword>
<keyword evidence="7 9" id="KW-1133">Transmembrane helix</keyword>
<evidence type="ECO:0000256" key="5">
    <source>
        <dbReference type="ARBA" id="ARBA00022692"/>
    </source>
</evidence>
<dbReference type="Proteomes" id="UP001194696">
    <property type="component" value="Unassembled WGS sequence"/>
</dbReference>
<reference evidence="11 12" key="1">
    <citation type="journal article" date="2020" name="Fungal Divers.">
        <title>Resolving the Mortierellaceae phylogeny through synthesis of multi-gene phylogenetics and phylogenomics.</title>
        <authorList>
            <person name="Vandepol N."/>
            <person name="Liber J."/>
            <person name="Desiro A."/>
            <person name="Na H."/>
            <person name="Kennedy M."/>
            <person name="Barry K."/>
            <person name="Grigoriev I.V."/>
            <person name="Miller A.N."/>
            <person name="O'Donnell K."/>
            <person name="Stajich J.E."/>
            <person name="Bonito G."/>
        </authorList>
    </citation>
    <scope>NUCLEOTIDE SEQUENCE [LARGE SCALE GENOMIC DNA]</scope>
    <source>
        <strain evidence="11 12">AD045</strain>
    </source>
</reference>
<evidence type="ECO:0000256" key="9">
    <source>
        <dbReference type="RuleBase" id="RU363073"/>
    </source>
</evidence>
<keyword evidence="3 9" id="KW-0813">Transport</keyword>
<organism evidence="11 12">
    <name type="scientific">Linnemannia gamsii</name>
    <dbReference type="NCBI Taxonomy" id="64522"/>
    <lineage>
        <taxon>Eukaryota</taxon>
        <taxon>Fungi</taxon>
        <taxon>Fungi incertae sedis</taxon>
        <taxon>Mucoromycota</taxon>
        <taxon>Mortierellomycotina</taxon>
        <taxon>Mortierellomycetes</taxon>
        <taxon>Mortierellales</taxon>
        <taxon>Mortierellaceae</taxon>
        <taxon>Linnemannia</taxon>
    </lineage>
</organism>
<dbReference type="CDD" id="cd17483">
    <property type="entry name" value="MFS_Atg22_like"/>
    <property type="match status" value="1"/>
</dbReference>
<protein>
    <recommendedName>
        <fullName evidence="9">Autophagy-related protein</fullName>
    </recommendedName>
</protein>
<feature type="region of interest" description="Disordered" evidence="10">
    <location>
        <begin position="592"/>
        <end position="612"/>
    </location>
</feature>
<gene>
    <name evidence="11" type="primary">ATG22_6</name>
    <name evidence="11" type="ORF">BGZ96_008189</name>
</gene>
<feature type="transmembrane region" description="Helical" evidence="9">
    <location>
        <begin position="97"/>
        <end position="118"/>
    </location>
</feature>
<feature type="transmembrane region" description="Helical" evidence="9">
    <location>
        <begin position="288"/>
        <end position="307"/>
    </location>
</feature>
<comment type="similarity">
    <text evidence="2 9">Belongs to the ATG22 family.</text>
</comment>
<keyword evidence="5 9" id="KW-0812">Transmembrane</keyword>
<dbReference type="PANTHER" id="PTHR23519">
    <property type="entry name" value="AUTOPHAGY-RELATED PROTEIN 22"/>
    <property type="match status" value="1"/>
</dbReference>
<evidence type="ECO:0000256" key="10">
    <source>
        <dbReference type="SAM" id="MobiDB-lite"/>
    </source>
</evidence>
<feature type="transmembrane region" description="Helical" evidence="9">
    <location>
        <begin position="421"/>
        <end position="442"/>
    </location>
</feature>
<dbReference type="InterPro" id="IPR044738">
    <property type="entry name" value="Atg22"/>
</dbReference>
<sequence length="612" mass="67675">MRVSFSPAPVEPATNKKEIWAWYSYAFASEAYVVVALTSFIPITLEALASQEGHLYGTNEPCVAKPSNSTTTTAPQEGARPRCMISFGHIEVDTASFVMYLTSLAVLLQALTVVSISSMADHGSYRKKQLVVFSALGSVATMLIGVMPYVWMAGALSVIANVSFGAGIVCFNAYLPLLVRNIEQLRHKREQLTKIEGEIEGENERRLADRRNGDDIGLALSDRIGVTEVAAALEDEGDRRSRSNETLVTGQPVPNLGLEQKKRLHSEISEQLNEEKGQLMGQISARGFASGYFGGILLLLVCLYISYLDKSSMWSLKFGIFLSGLWWCLFAGLAGVWLKERPGRELILSERDRKRGSLWVASRYVVYSWSRVGGTIVQARKLPNAFAFLISWFFLSDGYTSIANVAVLFAKTSLRLSQTLLILLSLVVPICALIGTLAFPRLQRAIGYDQKQMVMLLLILLVMVPVYGTLGLILPFWPKLSTAKELFALASYYGFLIGAIQSFCRSMFADLVPKGRESEFFGLYAITDKGSSWLGPLAIAAITDATQEIRYAFIFLLVLLSLPIPIIYFGVDMHQGRLDAEKASQELLQSQETLTEHGSTNEDERERLLSTV</sequence>
<dbReference type="InterPro" id="IPR036259">
    <property type="entry name" value="MFS_trans_sf"/>
</dbReference>
<dbReference type="PANTHER" id="PTHR23519:SF1">
    <property type="entry name" value="AUTOPHAGY-RELATED PROTEIN 22"/>
    <property type="match status" value="1"/>
</dbReference>
<evidence type="ECO:0000256" key="7">
    <source>
        <dbReference type="ARBA" id="ARBA00022989"/>
    </source>
</evidence>
<feature type="transmembrane region" description="Helical" evidence="9">
    <location>
        <begin position="454"/>
        <end position="477"/>
    </location>
</feature>
<evidence type="ECO:0000313" key="11">
    <source>
        <dbReference type="EMBL" id="KAG0287954.1"/>
    </source>
</evidence>
<keyword evidence="12" id="KW-1185">Reference proteome</keyword>
<evidence type="ECO:0000256" key="2">
    <source>
        <dbReference type="ARBA" id="ARBA00006978"/>
    </source>
</evidence>
<dbReference type="SUPFAM" id="SSF103473">
    <property type="entry name" value="MFS general substrate transporter"/>
    <property type="match status" value="2"/>
</dbReference>
<comment type="subcellular location">
    <subcellularLocation>
        <location evidence="1">Endomembrane system</location>
        <topology evidence="1">Multi-pass membrane protein</topology>
    </subcellularLocation>
    <subcellularLocation>
        <location evidence="9">Vacuole membrane</location>
        <topology evidence="9">Multi-pass membrane protein</topology>
    </subcellularLocation>
</comment>
<feature type="transmembrane region" description="Helical" evidence="9">
    <location>
        <begin position="386"/>
        <end position="409"/>
    </location>
</feature>
<evidence type="ECO:0000256" key="1">
    <source>
        <dbReference type="ARBA" id="ARBA00004127"/>
    </source>
</evidence>
<evidence type="ECO:0000256" key="4">
    <source>
        <dbReference type="ARBA" id="ARBA00022554"/>
    </source>
</evidence>
<feature type="transmembrane region" description="Helical" evidence="9">
    <location>
        <begin position="158"/>
        <end position="179"/>
    </location>
</feature>
<comment type="caution">
    <text evidence="11">The sequence shown here is derived from an EMBL/GenBank/DDBJ whole genome shotgun (WGS) entry which is preliminary data.</text>
</comment>
<keyword evidence="8 9" id="KW-0472">Membrane</keyword>
<evidence type="ECO:0000313" key="12">
    <source>
        <dbReference type="Proteomes" id="UP001194696"/>
    </source>
</evidence>
<feature type="compositionally biased region" description="Basic and acidic residues" evidence="10">
    <location>
        <begin position="599"/>
        <end position="612"/>
    </location>
</feature>
<evidence type="ECO:0000256" key="8">
    <source>
        <dbReference type="ARBA" id="ARBA00023136"/>
    </source>
</evidence>